<sequence length="68" mass="7589">MAPFFRVRRNLKNGRCKIFCCQGRAKFFWADGTGPRSFVALGAALASIKGVIPDEERQCARLFQLGIP</sequence>
<name>A0A382QMT0_9ZZZZ</name>
<dbReference type="EMBL" id="UINC01115310">
    <property type="protein sequence ID" value="SVC86238.1"/>
    <property type="molecule type" value="Genomic_DNA"/>
</dbReference>
<gene>
    <name evidence="1" type="ORF">METZ01_LOCUS339092</name>
</gene>
<proteinExistence type="predicted"/>
<dbReference type="AlphaFoldDB" id="A0A382QMT0"/>
<organism evidence="1">
    <name type="scientific">marine metagenome</name>
    <dbReference type="NCBI Taxonomy" id="408172"/>
    <lineage>
        <taxon>unclassified sequences</taxon>
        <taxon>metagenomes</taxon>
        <taxon>ecological metagenomes</taxon>
    </lineage>
</organism>
<evidence type="ECO:0000313" key="1">
    <source>
        <dbReference type="EMBL" id="SVC86238.1"/>
    </source>
</evidence>
<feature type="non-terminal residue" evidence="1">
    <location>
        <position position="68"/>
    </location>
</feature>
<protein>
    <submittedName>
        <fullName evidence="1">Uncharacterized protein</fullName>
    </submittedName>
</protein>
<accession>A0A382QMT0</accession>
<reference evidence="1" key="1">
    <citation type="submission" date="2018-05" db="EMBL/GenBank/DDBJ databases">
        <authorList>
            <person name="Lanie J.A."/>
            <person name="Ng W.-L."/>
            <person name="Kazmierczak K.M."/>
            <person name="Andrzejewski T.M."/>
            <person name="Davidsen T.M."/>
            <person name="Wayne K.J."/>
            <person name="Tettelin H."/>
            <person name="Glass J.I."/>
            <person name="Rusch D."/>
            <person name="Podicherti R."/>
            <person name="Tsui H.-C.T."/>
            <person name="Winkler M.E."/>
        </authorList>
    </citation>
    <scope>NUCLEOTIDE SEQUENCE</scope>
</reference>